<feature type="non-terminal residue" evidence="2">
    <location>
        <position position="1"/>
    </location>
</feature>
<protein>
    <submittedName>
        <fullName evidence="2">Deoxycytidine triphosphate deaminase</fullName>
        <ecNumber evidence="2">3.5.4.13</ecNumber>
    </submittedName>
</protein>
<dbReference type="EC" id="3.5.4.13" evidence="2"/>
<proteinExistence type="predicted"/>
<keyword evidence="2" id="KW-0378">Hydrolase</keyword>
<accession>A0A6J4UYC1</accession>
<feature type="compositionally biased region" description="Basic and acidic residues" evidence="1">
    <location>
        <begin position="58"/>
        <end position="70"/>
    </location>
</feature>
<dbReference type="AlphaFoldDB" id="A0A6J4UYC1"/>
<feature type="compositionally biased region" description="Basic and acidic residues" evidence="1">
    <location>
        <begin position="168"/>
        <end position="185"/>
    </location>
</feature>
<feature type="compositionally biased region" description="Basic and acidic residues" evidence="1">
    <location>
        <begin position="14"/>
        <end position="24"/>
    </location>
</feature>
<feature type="compositionally biased region" description="Low complexity" evidence="1">
    <location>
        <begin position="91"/>
        <end position="104"/>
    </location>
</feature>
<reference evidence="2" key="1">
    <citation type="submission" date="2020-02" db="EMBL/GenBank/DDBJ databases">
        <authorList>
            <person name="Meier V. D."/>
        </authorList>
    </citation>
    <scope>NUCLEOTIDE SEQUENCE</scope>
    <source>
        <strain evidence="2">AVDCRST_MAG19</strain>
    </source>
</reference>
<evidence type="ECO:0000313" key="2">
    <source>
        <dbReference type="EMBL" id="CAA9561788.1"/>
    </source>
</evidence>
<dbReference type="EMBL" id="CADCWL010000080">
    <property type="protein sequence ID" value="CAA9561788.1"/>
    <property type="molecule type" value="Genomic_DNA"/>
</dbReference>
<feature type="region of interest" description="Disordered" evidence="1">
    <location>
        <begin position="1"/>
        <end position="202"/>
    </location>
</feature>
<gene>
    <name evidence="2" type="ORF">AVDCRST_MAG19-1863</name>
</gene>
<dbReference type="GO" id="GO:0008829">
    <property type="term" value="F:dCTP deaminase activity"/>
    <property type="evidence" value="ECO:0007669"/>
    <property type="project" value="UniProtKB-EC"/>
</dbReference>
<organism evidence="2">
    <name type="scientific">uncultured Thermomicrobiales bacterium</name>
    <dbReference type="NCBI Taxonomy" id="1645740"/>
    <lineage>
        <taxon>Bacteria</taxon>
        <taxon>Pseudomonadati</taxon>
        <taxon>Thermomicrobiota</taxon>
        <taxon>Thermomicrobia</taxon>
        <taxon>Thermomicrobiales</taxon>
        <taxon>environmental samples</taxon>
    </lineage>
</organism>
<name>A0A6J4UYC1_9BACT</name>
<sequence>DPLGPGHSAGAGGRADRDRPDAGPRRAARLRLGRFSARADLHDLRAQPPSVHRPAPPRLDRRRDADDRGGRGRAVHHAAGGLRARLHGRVADAAGRSAGSPRGALQHRAARDHGPLHGRGLRAGLGRDGDDGAEQPGPDGGRALPGDADLRLLVRAGQLARLGPVPGEAERQVRRAADPPREPARGGEPNNRGRRHERARPV</sequence>
<evidence type="ECO:0000256" key="1">
    <source>
        <dbReference type="SAM" id="MobiDB-lite"/>
    </source>
</evidence>
<feature type="non-terminal residue" evidence="2">
    <location>
        <position position="202"/>
    </location>
</feature>
<feature type="compositionally biased region" description="Basic residues" evidence="1">
    <location>
        <begin position="192"/>
        <end position="202"/>
    </location>
</feature>